<gene>
    <name evidence="2" type="ORF">A9Y76_17590</name>
</gene>
<feature type="compositionally biased region" description="Polar residues" evidence="1">
    <location>
        <begin position="10"/>
        <end position="20"/>
    </location>
</feature>
<evidence type="ECO:0000313" key="3">
    <source>
        <dbReference type="Proteomes" id="UP000078572"/>
    </source>
</evidence>
<evidence type="ECO:0000256" key="1">
    <source>
        <dbReference type="SAM" id="MobiDB-lite"/>
    </source>
</evidence>
<dbReference type="Proteomes" id="UP000078572">
    <property type="component" value="Chromosome 1"/>
</dbReference>
<feature type="region of interest" description="Disordered" evidence="1">
    <location>
        <begin position="1"/>
        <end position="20"/>
    </location>
</feature>
<reference evidence="3" key="1">
    <citation type="submission" date="2016-06" db="EMBL/GenBank/DDBJ databases">
        <authorList>
            <person name="Xu Y."/>
            <person name="Nagy A."/>
            <person name="Yan X."/>
            <person name="Kim S.W."/>
            <person name="Haley B."/>
            <person name="Liu N.T."/>
            <person name="Nou X."/>
        </authorList>
    </citation>
    <scope>NUCLEOTIDE SEQUENCE [LARGE SCALE GENOMIC DNA]</scope>
    <source>
        <strain evidence="3">ATCC 49129</strain>
    </source>
</reference>
<organism evidence="2 3">
    <name type="scientific">Ralstonia insidiosa</name>
    <dbReference type="NCBI Taxonomy" id="190721"/>
    <lineage>
        <taxon>Bacteria</taxon>
        <taxon>Pseudomonadati</taxon>
        <taxon>Pseudomonadota</taxon>
        <taxon>Betaproteobacteria</taxon>
        <taxon>Burkholderiales</taxon>
        <taxon>Burkholderiaceae</taxon>
        <taxon>Ralstonia</taxon>
    </lineage>
</organism>
<protein>
    <submittedName>
        <fullName evidence="2">Uncharacterized protein</fullName>
    </submittedName>
</protein>
<sequence length="68" mass="7426">MQECTPFPPSNDSASNTTNDDAAQIDEMLIQRQLGQHSIQQDECKAQANDAAHETIDSRVNQLGALNV</sequence>
<dbReference type="AlphaFoldDB" id="A0A192A1H8"/>
<evidence type="ECO:0000313" key="2">
    <source>
        <dbReference type="EMBL" id="ANJ74152.1"/>
    </source>
</evidence>
<keyword evidence="3" id="KW-1185">Reference proteome</keyword>
<dbReference type="EMBL" id="CP016022">
    <property type="protein sequence ID" value="ANJ74152.1"/>
    <property type="molecule type" value="Genomic_DNA"/>
</dbReference>
<name>A0A192A1H8_9RALS</name>
<proteinExistence type="predicted"/>
<accession>A0A192A1H8</accession>